<protein>
    <submittedName>
        <fullName evidence="1">Uncharacterized protein</fullName>
    </submittedName>
</protein>
<name>A0A0V1AT33_TRIBR</name>
<reference evidence="1 2" key="1">
    <citation type="submission" date="2015-01" db="EMBL/GenBank/DDBJ databases">
        <title>Evolution of Trichinella species and genotypes.</title>
        <authorList>
            <person name="Korhonen P.K."/>
            <person name="Edoardo P."/>
            <person name="Giuseppe L.R."/>
            <person name="Gasser R.B."/>
        </authorList>
    </citation>
    <scope>NUCLEOTIDE SEQUENCE [LARGE SCALE GENOMIC DNA]</scope>
    <source>
        <strain evidence="1">ISS120</strain>
    </source>
</reference>
<evidence type="ECO:0000313" key="2">
    <source>
        <dbReference type="Proteomes" id="UP000054653"/>
    </source>
</evidence>
<dbReference type="EMBL" id="JYDI01001589">
    <property type="protein sequence ID" value="KRY27938.1"/>
    <property type="molecule type" value="Genomic_DNA"/>
</dbReference>
<accession>A0A0V1AT33</accession>
<gene>
    <name evidence="1" type="ORF">T03_1476</name>
</gene>
<organism evidence="1 2">
    <name type="scientific">Trichinella britovi</name>
    <name type="common">Parasitic roundworm</name>
    <dbReference type="NCBI Taxonomy" id="45882"/>
    <lineage>
        <taxon>Eukaryota</taxon>
        <taxon>Metazoa</taxon>
        <taxon>Ecdysozoa</taxon>
        <taxon>Nematoda</taxon>
        <taxon>Enoplea</taxon>
        <taxon>Dorylaimia</taxon>
        <taxon>Trichinellida</taxon>
        <taxon>Trichinellidae</taxon>
        <taxon>Trichinella</taxon>
    </lineage>
</organism>
<keyword evidence="2" id="KW-1185">Reference proteome</keyword>
<sequence>MAENLYLVLNERAPSGVRLIRTICDIESLL</sequence>
<evidence type="ECO:0000313" key="1">
    <source>
        <dbReference type="EMBL" id="KRY27938.1"/>
    </source>
</evidence>
<dbReference type="Proteomes" id="UP000054653">
    <property type="component" value="Unassembled WGS sequence"/>
</dbReference>
<comment type="caution">
    <text evidence="1">The sequence shown here is derived from an EMBL/GenBank/DDBJ whole genome shotgun (WGS) entry which is preliminary data.</text>
</comment>
<proteinExistence type="predicted"/>
<dbReference type="AlphaFoldDB" id="A0A0V1AT33"/>